<evidence type="ECO:0000256" key="3">
    <source>
        <dbReference type="ARBA" id="ARBA00012733"/>
    </source>
</evidence>
<dbReference type="RefSeq" id="WP_117582718.1">
    <property type="nucleotide sequence ID" value="NZ_JBPFNO010000297.1"/>
</dbReference>
<feature type="chain" id="PRO_5038546308" description="exo-alpha-sialidase" evidence="10">
    <location>
        <begin position="24"/>
        <end position="896"/>
    </location>
</feature>
<dbReference type="PANTHER" id="PTHR10628:SF30">
    <property type="entry name" value="EXO-ALPHA-SIALIDASE"/>
    <property type="match status" value="1"/>
</dbReference>
<dbReference type="InterPro" id="IPR013320">
    <property type="entry name" value="ConA-like_dom_sf"/>
</dbReference>
<comment type="catalytic activity">
    <reaction evidence="1">
        <text>Hydrolysis of alpha-(2-&gt;3)-, alpha-(2-&gt;6)-, alpha-(2-&gt;8)- glycosidic linkages of terminal sialic acid residues in oligosaccharides, glycoproteins, glycolipids, colominic acid and synthetic substrates.</text>
        <dbReference type="EC" id="3.2.1.18"/>
    </reaction>
</comment>
<keyword evidence="6" id="KW-0378">Hydrolase</keyword>
<feature type="region of interest" description="Disordered" evidence="8">
    <location>
        <begin position="540"/>
        <end position="569"/>
    </location>
</feature>
<dbReference type="SUPFAM" id="SSF49899">
    <property type="entry name" value="Concanavalin A-like lectins/glucanases"/>
    <property type="match status" value="1"/>
</dbReference>
<evidence type="ECO:0000256" key="5">
    <source>
        <dbReference type="ARBA" id="ARBA00022737"/>
    </source>
</evidence>
<keyword evidence="4 10" id="KW-0732">Signal</keyword>
<dbReference type="Gene3D" id="2.120.10.10">
    <property type="match status" value="1"/>
</dbReference>
<proteinExistence type="inferred from homology"/>
<comment type="similarity">
    <text evidence="2">Belongs to the glycosyl hydrolase 33 family.</text>
</comment>
<evidence type="ECO:0000256" key="7">
    <source>
        <dbReference type="ARBA" id="ARBA00023295"/>
    </source>
</evidence>
<organism evidence="13 14">
    <name type="scientific">Thomasclavelia ramosa</name>
    <dbReference type="NCBI Taxonomy" id="1547"/>
    <lineage>
        <taxon>Bacteria</taxon>
        <taxon>Bacillati</taxon>
        <taxon>Bacillota</taxon>
        <taxon>Erysipelotrichia</taxon>
        <taxon>Erysipelotrichales</taxon>
        <taxon>Coprobacillaceae</taxon>
        <taxon>Thomasclavelia</taxon>
    </lineage>
</organism>
<accession>A0A3E3E3U9</accession>
<name>A0A3E3E3U9_9FIRM</name>
<evidence type="ECO:0000259" key="12">
    <source>
        <dbReference type="Pfam" id="PF13088"/>
    </source>
</evidence>
<feature type="transmembrane region" description="Helical" evidence="9">
    <location>
        <begin position="870"/>
        <end position="887"/>
    </location>
</feature>
<evidence type="ECO:0000256" key="4">
    <source>
        <dbReference type="ARBA" id="ARBA00022729"/>
    </source>
</evidence>
<dbReference type="GO" id="GO:0009313">
    <property type="term" value="P:oligosaccharide catabolic process"/>
    <property type="evidence" value="ECO:0007669"/>
    <property type="project" value="TreeGrafter"/>
</dbReference>
<dbReference type="AlphaFoldDB" id="A0A3E3E3U9"/>
<dbReference type="Proteomes" id="UP000261032">
    <property type="component" value="Unassembled WGS sequence"/>
</dbReference>
<dbReference type="PANTHER" id="PTHR10628">
    <property type="entry name" value="SIALIDASE"/>
    <property type="match status" value="1"/>
</dbReference>
<reference evidence="13 14" key="1">
    <citation type="submission" date="2018-08" db="EMBL/GenBank/DDBJ databases">
        <title>A genome reference for cultivated species of the human gut microbiota.</title>
        <authorList>
            <person name="Zou Y."/>
            <person name="Xue W."/>
            <person name="Luo G."/>
        </authorList>
    </citation>
    <scope>NUCLEOTIDE SEQUENCE [LARGE SCALE GENOMIC DNA]</scope>
    <source>
        <strain evidence="13 14">OM06-4</strain>
    </source>
</reference>
<dbReference type="InterPro" id="IPR026856">
    <property type="entry name" value="Sialidase_fam"/>
</dbReference>
<feature type="signal peptide" evidence="10">
    <location>
        <begin position="1"/>
        <end position="23"/>
    </location>
</feature>
<keyword evidence="7" id="KW-0326">Glycosidase</keyword>
<feature type="compositionally biased region" description="Polar residues" evidence="8">
    <location>
        <begin position="556"/>
        <end position="569"/>
    </location>
</feature>
<evidence type="ECO:0000259" key="11">
    <source>
        <dbReference type="Pfam" id="PF02973"/>
    </source>
</evidence>
<dbReference type="Pfam" id="PF02973">
    <property type="entry name" value="Sialidase"/>
    <property type="match status" value="1"/>
</dbReference>
<dbReference type="EMBL" id="QUSL01000078">
    <property type="protein sequence ID" value="RGD76228.1"/>
    <property type="molecule type" value="Genomic_DNA"/>
</dbReference>
<evidence type="ECO:0000256" key="8">
    <source>
        <dbReference type="SAM" id="MobiDB-lite"/>
    </source>
</evidence>
<dbReference type="Gene3D" id="2.60.120.200">
    <property type="match status" value="1"/>
</dbReference>
<dbReference type="GO" id="GO:0016020">
    <property type="term" value="C:membrane"/>
    <property type="evidence" value="ECO:0007669"/>
    <property type="project" value="TreeGrafter"/>
</dbReference>
<evidence type="ECO:0000313" key="14">
    <source>
        <dbReference type="Proteomes" id="UP000261032"/>
    </source>
</evidence>
<dbReference type="GO" id="GO:0005737">
    <property type="term" value="C:cytoplasm"/>
    <property type="evidence" value="ECO:0007669"/>
    <property type="project" value="TreeGrafter"/>
</dbReference>
<dbReference type="InterPro" id="IPR011040">
    <property type="entry name" value="Sialidase"/>
</dbReference>
<feature type="domain" description="Glycoside hydrolase family 33 N-terminal" evidence="11">
    <location>
        <begin position="50"/>
        <end position="126"/>
    </location>
</feature>
<evidence type="ECO:0000256" key="6">
    <source>
        <dbReference type="ARBA" id="ARBA00022801"/>
    </source>
</evidence>
<dbReference type="GO" id="GO:0004308">
    <property type="term" value="F:exo-alpha-sialidase activity"/>
    <property type="evidence" value="ECO:0007669"/>
    <property type="project" value="UniProtKB-EC"/>
</dbReference>
<evidence type="ECO:0000256" key="2">
    <source>
        <dbReference type="ARBA" id="ARBA00009348"/>
    </source>
</evidence>
<dbReference type="SUPFAM" id="SSF50939">
    <property type="entry name" value="Sialidases"/>
    <property type="match status" value="1"/>
</dbReference>
<evidence type="ECO:0000256" key="10">
    <source>
        <dbReference type="SAM" id="SignalP"/>
    </source>
</evidence>
<feature type="domain" description="Sialidase" evidence="12">
    <location>
        <begin position="460"/>
        <end position="694"/>
    </location>
</feature>
<dbReference type="Gene3D" id="2.40.220.10">
    <property type="entry name" value="Intramolecular Trans-sialidase, Domain 3"/>
    <property type="match status" value="1"/>
</dbReference>
<dbReference type="CDD" id="cd15482">
    <property type="entry name" value="Sialidase_non-viral"/>
    <property type="match status" value="1"/>
</dbReference>
<protein>
    <recommendedName>
        <fullName evidence="3">exo-alpha-sialidase</fullName>
        <ecNumber evidence="3">3.2.1.18</ecNumber>
    </recommendedName>
</protein>
<comment type="caution">
    <text evidence="13">The sequence shown here is derived from an EMBL/GenBank/DDBJ whole genome shotgun (WGS) entry which is preliminary data.</text>
</comment>
<dbReference type="InterPro" id="IPR023364">
    <property type="entry name" value="Trans_sialidase_dom3"/>
</dbReference>
<dbReference type="InterPro" id="IPR036278">
    <property type="entry name" value="Sialidase_sf"/>
</dbReference>
<gene>
    <name evidence="13" type="ORF">DXB93_18960</name>
</gene>
<dbReference type="EC" id="3.2.1.18" evidence="3"/>
<evidence type="ECO:0000313" key="13">
    <source>
        <dbReference type="EMBL" id="RGD76228.1"/>
    </source>
</evidence>
<keyword evidence="9" id="KW-1133">Transmembrane helix</keyword>
<evidence type="ECO:0000256" key="1">
    <source>
        <dbReference type="ARBA" id="ARBA00000427"/>
    </source>
</evidence>
<evidence type="ECO:0000256" key="9">
    <source>
        <dbReference type="SAM" id="Phobius"/>
    </source>
</evidence>
<dbReference type="GO" id="GO:0006689">
    <property type="term" value="P:ganglioside catabolic process"/>
    <property type="evidence" value="ECO:0007669"/>
    <property type="project" value="TreeGrafter"/>
</dbReference>
<keyword evidence="9" id="KW-0812">Transmembrane</keyword>
<dbReference type="InterPro" id="IPR004124">
    <property type="entry name" value="Glyco_hydro_33_N"/>
</dbReference>
<sequence>MKRIRCFKYFFILLLCVATINQYEVKVFSIDQSMRVVDNENMIFDGTQKTAENNSRNLDSISNLINLNQGSLTVRFKLDEKILERTEKLVSLLSISNKKAEQEYATFYINPQAGKAGIEIKGKVNKALGGVTVKDTRWHTITYLFDGQNMVIYCDSQKIGAVEMSGLFDGVQWLERANSILIGGIERKYDGKDAFMWSMIGEINQIYLSKEVLSQSDINEEHIFTNVQGIEQKELYSANEEGVFLYRIPSLVKTKSGALLAAADARKMHYNDWGDIATVVKRSTDNGNTWSNNVTVVDTATEPIYSKTLVGGGEGSDTRSSLTIDPVLLSTSAGKVFLLVNFMPESTGNYFNWGGNNKGQLGGAYNSQIGTGYVNIDGKKYLKLNDSQGKLYTVRDNGLVYNDSNELTAYKVSEGSRKFNYADKGDLYENGKRLGNIYLNSTETGNDSAPLKAFITNYLWLFTSDDDGLTWSEPVDITPQVKEEWMKFIGPGPGVGIEINVKEDGVNKKRIMFPIYYTNSSSSSGIGKQSSANIYSDDGGVTWHRSESPNDGRLYGNNQHASSKTVSNEVSDISESQIIQLNNGHLLQFMRNNDTTTPGYEVLISRSEDYGLTWSDELTKSGIHDTDCQVSVLHTNINNKEYVLLLNASYSGRGASNRKNGVLRIGEVQQDDSIKWITSKTVEPKKFAYSSMTEITSDTVAIIFENSGGIQYGTVNIEEIIRNENEYGTPGIMSVKVDNEKVSDTIEIKLKMTEKVIINGEKKLELTIGNEKKYAEYVSGNQSDTLVFSYRIEETDKGELKTSGVLVNTQCENVYGNRLVIKGKTYSLVRTESSKYKKDEADVQKNTRKMEQNKSHNGFFVPKTGDDIDFSMLCMCLTISFGSIILFKKNRKKRKD</sequence>
<keyword evidence="9" id="KW-0472">Membrane</keyword>
<keyword evidence="5" id="KW-0677">Repeat</keyword>
<dbReference type="Pfam" id="PF13088">
    <property type="entry name" value="BNR_2"/>
    <property type="match status" value="1"/>
</dbReference>